<sequence>MVGGKHRISEPAAQQRVGNTLYAGARLSIIQSKAVAVIVITAELPNELLGAAELLVIHTRRISHCRTPS</sequence>
<accession>K1V3Q7</accession>
<gene>
    <name evidence="1" type="ORF">LEA_03418</name>
</gene>
<evidence type="ECO:0000313" key="1">
    <source>
        <dbReference type="EMBL" id="EKC78501.1"/>
    </source>
</evidence>
<proteinExistence type="predicted"/>
<dbReference type="AlphaFoldDB" id="K1V3Q7"/>
<organism evidence="1">
    <name type="scientific">human gut metagenome</name>
    <dbReference type="NCBI Taxonomy" id="408170"/>
    <lineage>
        <taxon>unclassified sequences</taxon>
        <taxon>metagenomes</taxon>
        <taxon>organismal metagenomes</taxon>
    </lineage>
</organism>
<feature type="non-terminal residue" evidence="1">
    <location>
        <position position="69"/>
    </location>
</feature>
<dbReference type="EMBL" id="AJWY01002266">
    <property type="protein sequence ID" value="EKC78501.1"/>
    <property type="molecule type" value="Genomic_DNA"/>
</dbReference>
<reference evidence="1" key="1">
    <citation type="journal article" date="2013" name="Environ. Microbiol.">
        <title>Microbiota from the distal guts of lean and obese adolescents exhibit partial functional redundancy besides clear differences in community structure.</title>
        <authorList>
            <person name="Ferrer M."/>
            <person name="Ruiz A."/>
            <person name="Lanza F."/>
            <person name="Haange S.B."/>
            <person name="Oberbach A."/>
            <person name="Till H."/>
            <person name="Bargiela R."/>
            <person name="Campoy C."/>
            <person name="Segura M.T."/>
            <person name="Richter M."/>
            <person name="von Bergen M."/>
            <person name="Seifert J."/>
            <person name="Suarez A."/>
        </authorList>
    </citation>
    <scope>NUCLEOTIDE SEQUENCE</scope>
</reference>
<protein>
    <submittedName>
        <fullName evidence="1">Uncharacterized protein</fullName>
    </submittedName>
</protein>
<comment type="caution">
    <text evidence="1">The sequence shown here is derived from an EMBL/GenBank/DDBJ whole genome shotgun (WGS) entry which is preliminary data.</text>
</comment>
<name>K1V3Q7_9ZZZZ</name>